<comment type="subcellular location">
    <subcellularLocation>
        <location evidence="1 6">Nucleus</location>
    </subcellularLocation>
</comment>
<dbReference type="PANTHER" id="PTHR13114:SF7">
    <property type="entry name" value="MEDIATOR OF RNA POLYMERASE II TRANSCRIPTION SUBUNIT 17"/>
    <property type="match status" value="1"/>
</dbReference>
<dbReference type="GO" id="GO:0006357">
    <property type="term" value="P:regulation of transcription by RNA polymerase II"/>
    <property type="evidence" value="ECO:0007669"/>
    <property type="project" value="InterPro"/>
</dbReference>
<reference evidence="8" key="3">
    <citation type="submission" date="2023-05" db="EMBL/GenBank/DDBJ databases">
        <authorList>
            <person name="Smith C.H."/>
        </authorList>
    </citation>
    <scope>NUCLEOTIDE SEQUENCE</scope>
    <source>
        <strain evidence="8">CHS0354</strain>
        <tissue evidence="8">Mantle</tissue>
    </source>
</reference>
<keyword evidence="6" id="KW-0010">Activator</keyword>
<keyword evidence="3 6" id="KW-0805">Transcription regulation</keyword>
<evidence type="ECO:0000256" key="7">
    <source>
        <dbReference type="SAM" id="MobiDB-lite"/>
    </source>
</evidence>
<dbReference type="PANTHER" id="PTHR13114">
    <property type="entry name" value="MEDIATOR OF RNA POLYMERASE II TRANSCRIPTION SUBUNIT 17"/>
    <property type="match status" value="1"/>
</dbReference>
<evidence type="ECO:0000256" key="2">
    <source>
        <dbReference type="ARBA" id="ARBA00005635"/>
    </source>
</evidence>
<organism evidence="8 9">
    <name type="scientific">Potamilus streckersoni</name>
    <dbReference type="NCBI Taxonomy" id="2493646"/>
    <lineage>
        <taxon>Eukaryota</taxon>
        <taxon>Metazoa</taxon>
        <taxon>Spiralia</taxon>
        <taxon>Lophotrochozoa</taxon>
        <taxon>Mollusca</taxon>
        <taxon>Bivalvia</taxon>
        <taxon>Autobranchia</taxon>
        <taxon>Heteroconchia</taxon>
        <taxon>Palaeoheterodonta</taxon>
        <taxon>Unionida</taxon>
        <taxon>Unionoidea</taxon>
        <taxon>Unionidae</taxon>
        <taxon>Ambleminae</taxon>
        <taxon>Lampsilini</taxon>
        <taxon>Potamilus</taxon>
    </lineage>
</organism>
<feature type="compositionally biased region" description="Basic and acidic residues" evidence="7">
    <location>
        <begin position="52"/>
        <end position="64"/>
    </location>
</feature>
<evidence type="ECO:0000313" key="9">
    <source>
        <dbReference type="Proteomes" id="UP001195483"/>
    </source>
</evidence>
<dbReference type="AlphaFoldDB" id="A0AAE0RWE4"/>
<protein>
    <recommendedName>
        <fullName evidence="6">Mediator of RNA polymerase II transcription subunit 17</fullName>
    </recommendedName>
    <alternativeName>
        <fullName evidence="6">Mediator complex subunit 17</fullName>
    </alternativeName>
</protein>
<evidence type="ECO:0000256" key="3">
    <source>
        <dbReference type="ARBA" id="ARBA00023015"/>
    </source>
</evidence>
<evidence type="ECO:0000256" key="5">
    <source>
        <dbReference type="ARBA" id="ARBA00023242"/>
    </source>
</evidence>
<comment type="similarity">
    <text evidence="2 6">Belongs to the Mediator complex subunit 17 family.</text>
</comment>
<evidence type="ECO:0000256" key="1">
    <source>
        <dbReference type="ARBA" id="ARBA00004123"/>
    </source>
</evidence>
<dbReference type="EMBL" id="JAEAOA010001939">
    <property type="protein sequence ID" value="KAK3580881.1"/>
    <property type="molecule type" value="Genomic_DNA"/>
</dbReference>
<reference evidence="8" key="2">
    <citation type="journal article" date="2021" name="Genome Biol. Evol.">
        <title>Developing a high-quality reference genome for a parasitic bivalve with doubly uniparental inheritance (Bivalvia: Unionida).</title>
        <authorList>
            <person name="Smith C.H."/>
        </authorList>
    </citation>
    <scope>NUCLEOTIDE SEQUENCE</scope>
    <source>
        <strain evidence="8">CHS0354</strain>
        <tissue evidence="8">Mantle</tissue>
    </source>
</reference>
<accession>A0AAE0RWE4</accession>
<feature type="region of interest" description="Disordered" evidence="7">
    <location>
        <begin position="52"/>
        <end position="73"/>
    </location>
</feature>
<dbReference type="Pfam" id="PF10156">
    <property type="entry name" value="Med17"/>
    <property type="match status" value="1"/>
</dbReference>
<evidence type="ECO:0000256" key="4">
    <source>
        <dbReference type="ARBA" id="ARBA00023163"/>
    </source>
</evidence>
<comment type="caution">
    <text evidence="8">The sequence shown here is derived from an EMBL/GenBank/DDBJ whole genome shotgun (WGS) entry which is preliminary data.</text>
</comment>
<reference evidence="8" key="1">
    <citation type="journal article" date="2021" name="Genome Biol. Evol.">
        <title>A High-Quality Reference Genome for a Parasitic Bivalve with Doubly Uniparental Inheritance (Bivalvia: Unionida).</title>
        <authorList>
            <person name="Smith C.H."/>
        </authorList>
    </citation>
    <scope>NUCLEOTIDE SEQUENCE</scope>
    <source>
        <strain evidence="8">CHS0354</strain>
    </source>
</reference>
<evidence type="ECO:0000313" key="8">
    <source>
        <dbReference type="EMBL" id="KAK3580881.1"/>
    </source>
</evidence>
<comment type="subunit">
    <text evidence="6">Component of the Mediator complex.</text>
</comment>
<dbReference type="GO" id="GO:0003712">
    <property type="term" value="F:transcription coregulator activity"/>
    <property type="evidence" value="ECO:0007669"/>
    <property type="project" value="InterPro"/>
</dbReference>
<keyword evidence="4 6" id="KW-0804">Transcription</keyword>
<dbReference type="GO" id="GO:0016592">
    <property type="term" value="C:mediator complex"/>
    <property type="evidence" value="ECO:0007669"/>
    <property type="project" value="InterPro"/>
</dbReference>
<comment type="function">
    <text evidence="6">Component of the Mediator complex, a coactivator involved in the regulated transcription of nearly all RNA polymerase II-dependent genes. Mediator functions as a bridge to convey information from gene-specific regulatory proteins to the basal RNA polymerase II transcription machinery. Mediator is recruited to promoters by direct interactions with regulatory proteins and serves as a scaffold for the assembly of a functional preinitiation complex with RNA polymerase II and the general transcription factors.</text>
</comment>
<sequence length="631" mass="70611">MASASVNVSVEAVQEHKIQEVTLDGQEIYIPPLSMSENLAKLAHKIDFYKDESEDKGKPTSEGEKEVEEEASKAAVQPSLWPWDNIRNKLKAALTEMSVLLDVLNITKEKRYMLLDHVSQDAPEAKSAIQLMAKKKGLQSAAGVLLAGAERLKKSQQEMGTRPQNEFHIELLKLRQNWRLKKVGKTILGDLSYKSAGSRFWQGGSFEVTKNTNIANGEGDNMASTRSSLEVVIPTELEGSAFVQVEVKTVEGSMNLTSAILRMPHGLGPYPSDAHWQTKLEAAQNVLFCKELFSQLAREAVQLKSFVPYIVVGNQIISNVFPNVQLSIVLCHSTGKKDKKSQHPGKVEHNHVLEHSLHQLLREVHFKSLNMSVPHPVTATIGVTKRRRMAGPEAISRRELLEMTESETLLEQIIKQTRHAVLRLRTMKVIDAVAAKFPDPQICAHWSCLNSSLESNVRVIITSQGYEAMRPTWQSLYLEIGVNDIKVVTRERRRIILSFEEKEIEDLLLWQISQHHIAICQSLARLLSWQYISHSSATGVGEMEDFATASSVLLVSPNSDKVIAVRSGPTTGLHVHMKSDAKDIDADLASILEAKWYNLTGTFKEIDLNRIDGRNFATKLELIMASVTRKR</sequence>
<proteinExistence type="inferred from homology"/>
<keyword evidence="5 6" id="KW-0539">Nucleus</keyword>
<name>A0AAE0RWE4_9BIVA</name>
<dbReference type="InterPro" id="IPR019313">
    <property type="entry name" value="Mediator_Med17"/>
</dbReference>
<gene>
    <name evidence="6" type="primary">MED17</name>
    <name evidence="8" type="ORF">CHS0354_032943</name>
</gene>
<evidence type="ECO:0000256" key="6">
    <source>
        <dbReference type="RuleBase" id="RU364140"/>
    </source>
</evidence>
<dbReference type="Proteomes" id="UP001195483">
    <property type="component" value="Unassembled WGS sequence"/>
</dbReference>
<dbReference type="GO" id="GO:0070847">
    <property type="term" value="C:core mediator complex"/>
    <property type="evidence" value="ECO:0007669"/>
    <property type="project" value="TreeGrafter"/>
</dbReference>
<keyword evidence="9" id="KW-1185">Reference proteome</keyword>